<sequence length="156" mass="17722">MGFIKLCCTNSFLTLFIIYITQITDTCYGKDNNHKNATSEGPVGHLLNQTQFDILCNFDKAQFGHLSDLCKGDDKFKYCDTISYQLYFDFHQCQNIMPDPDRPNETYDVCGCTNNSLAKLGDNTSWTYITSANLVTPILYKKQSCTNGLKVLHTKK</sequence>
<evidence type="ECO:0000313" key="2">
    <source>
        <dbReference type="EMBL" id="CAG6617097.1"/>
    </source>
</evidence>
<reference evidence="2" key="1">
    <citation type="submission" date="2021-05" db="EMBL/GenBank/DDBJ databases">
        <authorList>
            <person name="Alioto T."/>
            <person name="Alioto T."/>
            <person name="Gomez Garrido J."/>
        </authorList>
    </citation>
    <scope>NUCLEOTIDE SEQUENCE</scope>
</reference>
<evidence type="ECO:0000256" key="1">
    <source>
        <dbReference type="SAM" id="SignalP"/>
    </source>
</evidence>
<name>A0A8D8M3M6_9HEMI</name>
<dbReference type="EMBL" id="HBUF01037835">
    <property type="protein sequence ID" value="CAG6617097.1"/>
    <property type="molecule type" value="Transcribed_RNA"/>
</dbReference>
<protein>
    <recommendedName>
        <fullName evidence="3">Sodefrin-like factor</fullName>
    </recommendedName>
</protein>
<dbReference type="EMBL" id="HBUF01217800">
    <property type="protein sequence ID" value="CAG6667995.1"/>
    <property type="molecule type" value="Transcribed_RNA"/>
</dbReference>
<dbReference type="EMBL" id="HBUF01382287">
    <property type="protein sequence ID" value="CAG6730777.1"/>
    <property type="molecule type" value="Transcribed_RNA"/>
</dbReference>
<dbReference type="AlphaFoldDB" id="A0A8D8M3M6"/>
<feature type="chain" id="PRO_5036428358" description="Sodefrin-like factor" evidence="1">
    <location>
        <begin position="30"/>
        <end position="156"/>
    </location>
</feature>
<evidence type="ECO:0008006" key="3">
    <source>
        <dbReference type="Google" id="ProtNLM"/>
    </source>
</evidence>
<organism evidence="2">
    <name type="scientific">Cacopsylla melanoneura</name>
    <dbReference type="NCBI Taxonomy" id="428564"/>
    <lineage>
        <taxon>Eukaryota</taxon>
        <taxon>Metazoa</taxon>
        <taxon>Ecdysozoa</taxon>
        <taxon>Arthropoda</taxon>
        <taxon>Hexapoda</taxon>
        <taxon>Insecta</taxon>
        <taxon>Pterygota</taxon>
        <taxon>Neoptera</taxon>
        <taxon>Paraneoptera</taxon>
        <taxon>Hemiptera</taxon>
        <taxon>Sternorrhyncha</taxon>
        <taxon>Psylloidea</taxon>
        <taxon>Psyllidae</taxon>
        <taxon>Psyllinae</taxon>
        <taxon>Cacopsylla</taxon>
    </lineage>
</organism>
<keyword evidence="1" id="KW-0732">Signal</keyword>
<proteinExistence type="predicted"/>
<accession>A0A8D8M3M6</accession>
<feature type="signal peptide" evidence="1">
    <location>
        <begin position="1"/>
        <end position="29"/>
    </location>
</feature>